<proteinExistence type="predicted"/>
<dbReference type="AlphaFoldDB" id="A0A9P7BZC9"/>
<keyword evidence="3" id="KW-1185">Reference proteome</keyword>
<dbReference type="EMBL" id="JAANIU010013911">
    <property type="protein sequence ID" value="KAG1529830.1"/>
    <property type="molecule type" value="Genomic_DNA"/>
</dbReference>
<evidence type="ECO:0000313" key="2">
    <source>
        <dbReference type="EMBL" id="KAG1529830.1"/>
    </source>
</evidence>
<accession>A0A9P7BZC9</accession>
<name>A0A9P7BZC9_9FUNG</name>
<evidence type="ECO:0000256" key="1">
    <source>
        <dbReference type="SAM" id="MobiDB-lite"/>
    </source>
</evidence>
<organism evidence="2 3">
    <name type="scientific">Rhizopus delemar</name>
    <dbReference type="NCBI Taxonomy" id="936053"/>
    <lineage>
        <taxon>Eukaryota</taxon>
        <taxon>Fungi</taxon>
        <taxon>Fungi incertae sedis</taxon>
        <taxon>Mucoromycota</taxon>
        <taxon>Mucoromycotina</taxon>
        <taxon>Mucoromycetes</taxon>
        <taxon>Mucorales</taxon>
        <taxon>Mucorineae</taxon>
        <taxon>Rhizopodaceae</taxon>
        <taxon>Rhizopus</taxon>
    </lineage>
</organism>
<feature type="region of interest" description="Disordered" evidence="1">
    <location>
        <begin position="1"/>
        <end position="20"/>
    </location>
</feature>
<protein>
    <submittedName>
        <fullName evidence="2">Uncharacterized protein</fullName>
    </submittedName>
</protein>
<reference evidence="2 3" key="1">
    <citation type="journal article" date="2020" name="Microb. Genom.">
        <title>Genetic diversity of clinical and environmental Mucorales isolates obtained from an investigation of mucormycosis cases among solid organ transplant recipients.</title>
        <authorList>
            <person name="Nguyen M.H."/>
            <person name="Kaul D."/>
            <person name="Muto C."/>
            <person name="Cheng S.J."/>
            <person name="Richter R.A."/>
            <person name="Bruno V.M."/>
            <person name="Liu G."/>
            <person name="Beyhan S."/>
            <person name="Sundermann A.J."/>
            <person name="Mounaud S."/>
            <person name="Pasculle A.W."/>
            <person name="Nierman W.C."/>
            <person name="Driscoll E."/>
            <person name="Cumbie R."/>
            <person name="Clancy C.J."/>
            <person name="Dupont C.L."/>
        </authorList>
    </citation>
    <scope>NUCLEOTIDE SEQUENCE [LARGE SCALE GENOMIC DNA]</scope>
    <source>
        <strain evidence="2 3">GL24</strain>
    </source>
</reference>
<gene>
    <name evidence="2" type="ORF">G6F50_017730</name>
</gene>
<feature type="region of interest" description="Disordered" evidence="1">
    <location>
        <begin position="33"/>
        <end position="97"/>
    </location>
</feature>
<comment type="caution">
    <text evidence="2">The sequence shown here is derived from an EMBL/GenBank/DDBJ whole genome shotgun (WGS) entry which is preliminary data.</text>
</comment>
<dbReference type="Proteomes" id="UP000740926">
    <property type="component" value="Unassembled WGS sequence"/>
</dbReference>
<evidence type="ECO:0000313" key="3">
    <source>
        <dbReference type="Proteomes" id="UP000740926"/>
    </source>
</evidence>
<sequence length="97" mass="10138">MNVAGQREVRPPPATRTRSRPCALAWYIAASAARSRVRQPSASVPPSATPKLAVTRSAVPPPTLMSSCCSANRSDAASRRPASRSPPASSTRNSSPP</sequence>
<feature type="compositionally biased region" description="Low complexity" evidence="1">
    <location>
        <begin position="66"/>
        <end position="97"/>
    </location>
</feature>